<evidence type="ECO:0000256" key="5">
    <source>
        <dbReference type="ARBA" id="ARBA00023136"/>
    </source>
</evidence>
<dbReference type="SUPFAM" id="SSF103481">
    <property type="entry name" value="Multidrug resistance efflux transporter EmrE"/>
    <property type="match status" value="2"/>
</dbReference>
<dbReference type="EMBL" id="JBHTCM010000015">
    <property type="protein sequence ID" value="MFC7334323.1"/>
    <property type="molecule type" value="Genomic_DNA"/>
</dbReference>
<evidence type="ECO:0000259" key="7">
    <source>
        <dbReference type="Pfam" id="PF00892"/>
    </source>
</evidence>
<keyword evidence="4 6" id="KW-1133">Transmembrane helix</keyword>
<protein>
    <submittedName>
        <fullName evidence="8">DMT family transporter</fullName>
    </submittedName>
</protein>
<feature type="transmembrane region" description="Helical" evidence="6">
    <location>
        <begin position="310"/>
        <end position="328"/>
    </location>
</feature>
<feature type="transmembrane region" description="Helical" evidence="6">
    <location>
        <begin position="122"/>
        <end position="142"/>
    </location>
</feature>
<gene>
    <name evidence="8" type="ORF">ACFQPS_14235</name>
</gene>
<evidence type="ECO:0000256" key="4">
    <source>
        <dbReference type="ARBA" id="ARBA00022989"/>
    </source>
</evidence>
<evidence type="ECO:0000313" key="9">
    <source>
        <dbReference type="Proteomes" id="UP001596456"/>
    </source>
</evidence>
<reference evidence="9" key="1">
    <citation type="journal article" date="2019" name="Int. J. Syst. Evol. Microbiol.">
        <title>The Global Catalogue of Microorganisms (GCM) 10K type strain sequencing project: providing services to taxonomists for standard genome sequencing and annotation.</title>
        <authorList>
            <consortium name="The Broad Institute Genomics Platform"/>
            <consortium name="The Broad Institute Genome Sequencing Center for Infectious Disease"/>
            <person name="Wu L."/>
            <person name="Ma J."/>
        </authorList>
    </citation>
    <scope>NUCLEOTIDE SEQUENCE [LARGE SCALE GENOMIC DNA]</scope>
    <source>
        <strain evidence="9">CGMCC 1.16275</strain>
    </source>
</reference>
<dbReference type="InterPro" id="IPR000620">
    <property type="entry name" value="EamA_dom"/>
</dbReference>
<sequence length="332" mass="32979">MTSGGPTLPGAIPEAMAPPLPVEGPRPVPLPLAVGAMVLSAACWGLATVLAKDVLAVMPPFPLLAIQLTASVLFLWLAVAVTRAQVPPQPVAGRAAATGLLEPGLAYGLGVPGLALTSATNASIIGAVEPVLIVLVAWVLLGSRPDGRLVVAVLVATLGVALVSLTGLGKSGGGHVGGDALVLLGTLFAALYAVLSSRTVLHVAPLSLAALQQSAGLAAALVLLAASAGLQGLAPGPDAWWSGIADPRIVADPRVLAVAALSGVVQYALPFWFYLIGIRGLPVAVAGLFLTLIPVFGVGGAVLFLGEGFALLQALGAVLTIGALVTVARRTG</sequence>
<proteinExistence type="inferred from homology"/>
<dbReference type="Proteomes" id="UP001596456">
    <property type="component" value="Unassembled WGS sequence"/>
</dbReference>
<comment type="caution">
    <text evidence="8">The sequence shown here is derived from an EMBL/GenBank/DDBJ whole genome shotgun (WGS) entry which is preliminary data.</text>
</comment>
<feature type="domain" description="EamA" evidence="7">
    <location>
        <begin position="178"/>
        <end position="327"/>
    </location>
</feature>
<feature type="transmembrane region" description="Helical" evidence="6">
    <location>
        <begin position="149"/>
        <end position="169"/>
    </location>
</feature>
<feature type="transmembrane region" description="Helical" evidence="6">
    <location>
        <begin position="175"/>
        <end position="195"/>
    </location>
</feature>
<feature type="transmembrane region" description="Helical" evidence="6">
    <location>
        <begin position="283"/>
        <end position="304"/>
    </location>
</feature>
<keyword evidence="9" id="KW-1185">Reference proteome</keyword>
<evidence type="ECO:0000256" key="2">
    <source>
        <dbReference type="ARBA" id="ARBA00007362"/>
    </source>
</evidence>
<comment type="subcellular location">
    <subcellularLocation>
        <location evidence="1">Membrane</location>
        <topology evidence="1">Multi-pass membrane protein</topology>
    </subcellularLocation>
</comment>
<dbReference type="Pfam" id="PF00892">
    <property type="entry name" value="EamA"/>
    <property type="match status" value="2"/>
</dbReference>
<organism evidence="8 9">
    <name type="scientific">Rhodocista pekingensis</name>
    <dbReference type="NCBI Taxonomy" id="201185"/>
    <lineage>
        <taxon>Bacteria</taxon>
        <taxon>Pseudomonadati</taxon>
        <taxon>Pseudomonadota</taxon>
        <taxon>Alphaproteobacteria</taxon>
        <taxon>Rhodospirillales</taxon>
        <taxon>Azospirillaceae</taxon>
        <taxon>Rhodocista</taxon>
    </lineage>
</organism>
<dbReference type="RefSeq" id="WP_377359884.1">
    <property type="nucleotide sequence ID" value="NZ_JBHTCM010000015.1"/>
</dbReference>
<feature type="domain" description="EamA" evidence="7">
    <location>
        <begin position="34"/>
        <end position="164"/>
    </location>
</feature>
<feature type="transmembrane region" description="Helical" evidence="6">
    <location>
        <begin position="215"/>
        <end position="234"/>
    </location>
</feature>
<comment type="similarity">
    <text evidence="2">Belongs to the EamA transporter family.</text>
</comment>
<feature type="transmembrane region" description="Helical" evidence="6">
    <location>
        <begin position="63"/>
        <end position="81"/>
    </location>
</feature>
<dbReference type="PANTHER" id="PTHR32322:SF2">
    <property type="entry name" value="EAMA DOMAIN-CONTAINING PROTEIN"/>
    <property type="match status" value="1"/>
</dbReference>
<feature type="transmembrane region" description="Helical" evidence="6">
    <location>
        <begin position="30"/>
        <end position="51"/>
    </location>
</feature>
<dbReference type="InterPro" id="IPR050638">
    <property type="entry name" value="AA-Vitamin_Transporters"/>
</dbReference>
<evidence type="ECO:0000313" key="8">
    <source>
        <dbReference type="EMBL" id="MFC7334323.1"/>
    </source>
</evidence>
<accession>A0ABW2KWB3</accession>
<dbReference type="InterPro" id="IPR037185">
    <property type="entry name" value="EmrE-like"/>
</dbReference>
<name>A0ABW2KWB3_9PROT</name>
<feature type="transmembrane region" description="Helical" evidence="6">
    <location>
        <begin position="254"/>
        <end position="276"/>
    </location>
</feature>
<keyword evidence="5 6" id="KW-0472">Membrane</keyword>
<dbReference type="PANTHER" id="PTHR32322">
    <property type="entry name" value="INNER MEMBRANE TRANSPORTER"/>
    <property type="match status" value="1"/>
</dbReference>
<evidence type="ECO:0000256" key="3">
    <source>
        <dbReference type="ARBA" id="ARBA00022692"/>
    </source>
</evidence>
<evidence type="ECO:0000256" key="1">
    <source>
        <dbReference type="ARBA" id="ARBA00004141"/>
    </source>
</evidence>
<evidence type="ECO:0000256" key="6">
    <source>
        <dbReference type="SAM" id="Phobius"/>
    </source>
</evidence>
<keyword evidence="3 6" id="KW-0812">Transmembrane</keyword>